<name>A0ABR9B9P5_9RHOO</name>
<dbReference type="InterPro" id="IPR051545">
    <property type="entry name" value="NAD(P)H_dehydrogenase_qn"/>
</dbReference>
<dbReference type="InterPro" id="IPR003680">
    <property type="entry name" value="Flavodoxin_fold"/>
</dbReference>
<protein>
    <submittedName>
        <fullName evidence="4">NAD(P)H-dependent oxidoreductase</fullName>
    </submittedName>
</protein>
<comment type="similarity">
    <text evidence="1">Belongs to the NAD(P)H dehydrogenase (quinone) family.</text>
</comment>
<proteinExistence type="inferred from homology"/>
<dbReference type="SUPFAM" id="SSF52218">
    <property type="entry name" value="Flavoproteins"/>
    <property type="match status" value="1"/>
</dbReference>
<feature type="domain" description="Flavodoxin-like fold" evidence="3">
    <location>
        <begin position="4"/>
        <end position="183"/>
    </location>
</feature>
<dbReference type="InterPro" id="IPR029039">
    <property type="entry name" value="Flavoprotein-like_sf"/>
</dbReference>
<dbReference type="EMBL" id="JACYTO010000001">
    <property type="protein sequence ID" value="MBD8503071.1"/>
    <property type="molecule type" value="Genomic_DNA"/>
</dbReference>
<sequence>MSRRILIVQGHPDPAGSHFCHALADAYRVGAERGGHAVDCVEVAMLDFPLLRTKEDFEHGVAPPVIAAVQARMAAADHLVFLYPLWMGDMPAVLKGFLEQCLRPGFAFGPQQPDGNRQGGGLRGKSAHVVVTMGMPALIYRWYFGAHSLRSFRSNILRFAGIAPVRSSLVGRVEALKPEARGKWLARMAELGAGAR</sequence>
<reference evidence="5" key="1">
    <citation type="submission" date="2023-07" db="EMBL/GenBank/DDBJ databases">
        <title>Thauera sp. CAU 1555 isolated from sand of Yaerae Beach.</title>
        <authorList>
            <person name="Kim W."/>
        </authorList>
    </citation>
    <scope>NUCLEOTIDE SEQUENCE [LARGE SCALE GENOMIC DNA]</scope>
    <source>
        <strain evidence="5">CAU 1555</strain>
    </source>
</reference>
<keyword evidence="5" id="KW-1185">Reference proteome</keyword>
<dbReference type="Gene3D" id="3.40.50.360">
    <property type="match status" value="1"/>
</dbReference>
<dbReference type="Pfam" id="PF02525">
    <property type="entry name" value="Flavodoxin_2"/>
    <property type="match status" value="1"/>
</dbReference>
<dbReference type="RefSeq" id="WP_187717805.1">
    <property type="nucleotide sequence ID" value="NZ_JACTAH010000001.1"/>
</dbReference>
<gene>
    <name evidence="4" type="ORF">IFO67_09270</name>
</gene>
<evidence type="ECO:0000256" key="1">
    <source>
        <dbReference type="ARBA" id="ARBA00006252"/>
    </source>
</evidence>
<evidence type="ECO:0000313" key="4">
    <source>
        <dbReference type="EMBL" id="MBD8503071.1"/>
    </source>
</evidence>
<evidence type="ECO:0000256" key="2">
    <source>
        <dbReference type="ARBA" id="ARBA00023002"/>
    </source>
</evidence>
<dbReference type="PANTHER" id="PTHR10204">
    <property type="entry name" value="NAD P H OXIDOREDUCTASE-RELATED"/>
    <property type="match status" value="1"/>
</dbReference>
<evidence type="ECO:0000259" key="3">
    <source>
        <dbReference type="Pfam" id="PF02525"/>
    </source>
</evidence>
<accession>A0ABR9B9P5</accession>
<dbReference type="Proteomes" id="UP000603602">
    <property type="component" value="Unassembled WGS sequence"/>
</dbReference>
<dbReference type="PANTHER" id="PTHR10204:SF34">
    <property type="entry name" value="NAD(P)H DEHYDROGENASE [QUINONE] 1 ISOFORM 1"/>
    <property type="match status" value="1"/>
</dbReference>
<comment type="caution">
    <text evidence="4">The sequence shown here is derived from an EMBL/GenBank/DDBJ whole genome shotgun (WGS) entry which is preliminary data.</text>
</comment>
<keyword evidence="2" id="KW-0560">Oxidoreductase</keyword>
<evidence type="ECO:0000313" key="5">
    <source>
        <dbReference type="Proteomes" id="UP000603602"/>
    </source>
</evidence>
<organism evidence="4 5">
    <name type="scientific">Thauera sedimentorum</name>
    <dbReference type="NCBI Taxonomy" id="2767595"/>
    <lineage>
        <taxon>Bacteria</taxon>
        <taxon>Pseudomonadati</taxon>
        <taxon>Pseudomonadota</taxon>
        <taxon>Betaproteobacteria</taxon>
        <taxon>Rhodocyclales</taxon>
        <taxon>Zoogloeaceae</taxon>
        <taxon>Thauera</taxon>
    </lineage>
</organism>